<dbReference type="Proteomes" id="UP000078200">
    <property type="component" value="Unassembled WGS sequence"/>
</dbReference>
<feature type="compositionally biased region" description="Acidic residues" evidence="1">
    <location>
        <begin position="280"/>
        <end position="307"/>
    </location>
</feature>
<feature type="compositionally biased region" description="Basic residues" evidence="1">
    <location>
        <begin position="403"/>
        <end position="413"/>
    </location>
</feature>
<name>A0A1A9UJA3_GLOAU</name>
<feature type="compositionally biased region" description="Polar residues" evidence="1">
    <location>
        <begin position="231"/>
        <end position="249"/>
    </location>
</feature>
<accession>A0A1A9UJA3</accession>
<keyword evidence="3" id="KW-1185">Reference proteome</keyword>
<evidence type="ECO:0008006" key="4">
    <source>
        <dbReference type="Google" id="ProtNLM"/>
    </source>
</evidence>
<feature type="region of interest" description="Disordered" evidence="1">
    <location>
        <begin position="523"/>
        <end position="558"/>
    </location>
</feature>
<reference evidence="2" key="1">
    <citation type="submission" date="2020-05" db="UniProtKB">
        <authorList>
            <consortium name="EnsemblMetazoa"/>
        </authorList>
    </citation>
    <scope>IDENTIFICATION</scope>
    <source>
        <strain evidence="2">TTRI</strain>
    </source>
</reference>
<protein>
    <recommendedName>
        <fullName evidence="4">Coiled-coil domain-containing protein 181</fullName>
    </recommendedName>
</protein>
<evidence type="ECO:0000256" key="1">
    <source>
        <dbReference type="SAM" id="MobiDB-lite"/>
    </source>
</evidence>
<sequence length="558" mass="64383">MQIAAVSMRLVVADGSSRWQTPAPTMTSYAWSFELETTFGGWLPFLRKEFPNIDVMANIYETERESDDDSEIYFLKPVNEYNIVDKIKEANKELFAHENLALNDEENNENVINNMPINRKVSFAANLEEYEPQDGTISSEQLLDKLTEESNENNCVSKLEVIVEESQQEEEPTDELIQTMNMSVTQSVELAENLIEIFDETTKELEKKKSPDDVIVDEICEEIIVMDIENDNNSEQSETTPRPKSSSSFQKKILKQITFDCDDNEFDNESLTNLLISDNADVDNVDNNDNDDYNCNESVCEEESEGDEFVKPNPQSNNSSEEFLMRNISDNNDEDGDDDDDDDDQLSIIVASYIPDSYDNCDQTSLTTTECSAQQTRNKRQNKLSFGRHFPFQRTTNTSPIHTSKHKSSKHFKPPPEVTDLKLHYKVCCEYKHTQQRLPKYTGYLSEYGLSREQLMDRERKLQHKHRSLLQQTLKTTEAEVRKMHDNERAFVKWLKNKMRFPINRTRNMFDVKRSFGGIKKISNVNGDDETDANGSLISQHKVIKKRRSASSSKIDEN</sequence>
<evidence type="ECO:0000313" key="2">
    <source>
        <dbReference type="EnsemblMetazoa" id="GAUT006641-PA"/>
    </source>
</evidence>
<dbReference type="EnsemblMetazoa" id="GAUT006641-RA">
    <property type="protein sequence ID" value="GAUT006641-PA"/>
    <property type="gene ID" value="GAUT006641"/>
</dbReference>
<dbReference type="STRING" id="7395.A0A1A9UJA3"/>
<feature type="region of interest" description="Disordered" evidence="1">
    <location>
        <begin position="228"/>
        <end position="249"/>
    </location>
</feature>
<proteinExistence type="predicted"/>
<feature type="region of interest" description="Disordered" evidence="1">
    <location>
        <begin position="280"/>
        <end position="321"/>
    </location>
</feature>
<feature type="region of interest" description="Disordered" evidence="1">
    <location>
        <begin position="390"/>
        <end position="416"/>
    </location>
</feature>
<evidence type="ECO:0000313" key="3">
    <source>
        <dbReference type="Proteomes" id="UP000078200"/>
    </source>
</evidence>
<organism evidence="2 3">
    <name type="scientific">Glossina austeni</name>
    <name type="common">Savannah tsetse fly</name>
    <dbReference type="NCBI Taxonomy" id="7395"/>
    <lineage>
        <taxon>Eukaryota</taxon>
        <taxon>Metazoa</taxon>
        <taxon>Ecdysozoa</taxon>
        <taxon>Arthropoda</taxon>
        <taxon>Hexapoda</taxon>
        <taxon>Insecta</taxon>
        <taxon>Pterygota</taxon>
        <taxon>Neoptera</taxon>
        <taxon>Endopterygota</taxon>
        <taxon>Diptera</taxon>
        <taxon>Brachycera</taxon>
        <taxon>Muscomorpha</taxon>
        <taxon>Hippoboscoidea</taxon>
        <taxon>Glossinidae</taxon>
        <taxon>Glossina</taxon>
    </lineage>
</organism>
<dbReference type="AlphaFoldDB" id="A0A1A9UJA3"/>
<dbReference type="VEuPathDB" id="VectorBase:GAUT006641"/>